<dbReference type="Proteomes" id="UP001597108">
    <property type="component" value="Unassembled WGS sequence"/>
</dbReference>
<organism evidence="8 9">
    <name type="scientific">Tropicimonas aquimaris</name>
    <dbReference type="NCBI Taxonomy" id="914152"/>
    <lineage>
        <taxon>Bacteria</taxon>
        <taxon>Pseudomonadati</taxon>
        <taxon>Pseudomonadota</taxon>
        <taxon>Alphaproteobacteria</taxon>
        <taxon>Rhodobacterales</taxon>
        <taxon>Roseobacteraceae</taxon>
        <taxon>Tropicimonas</taxon>
    </lineage>
</organism>
<keyword evidence="9" id="KW-1185">Reference proteome</keyword>
<comment type="cofactor">
    <cofactor evidence="2">
        <name>FAD</name>
        <dbReference type="ChEBI" id="CHEBI:57692"/>
    </cofactor>
</comment>
<proteinExistence type="inferred from homology"/>
<keyword evidence="8" id="KW-0456">Lyase</keyword>
<dbReference type="Gene3D" id="3.40.50.620">
    <property type="entry name" value="HUPs"/>
    <property type="match status" value="1"/>
</dbReference>
<keyword evidence="4 6" id="KW-0274">FAD</keyword>
<dbReference type="InterPro" id="IPR018394">
    <property type="entry name" value="DNA_photolyase_1_CS_C"/>
</dbReference>
<dbReference type="GO" id="GO:0003904">
    <property type="term" value="F:deoxyribodipyrimidine photo-lyase activity"/>
    <property type="evidence" value="ECO:0007669"/>
    <property type="project" value="UniProtKB-EC"/>
</dbReference>
<dbReference type="PROSITE" id="PS51645">
    <property type="entry name" value="PHR_CRY_ALPHA_BETA"/>
    <property type="match status" value="1"/>
</dbReference>
<dbReference type="InterPro" id="IPR006050">
    <property type="entry name" value="DNA_photolyase_N"/>
</dbReference>
<evidence type="ECO:0000256" key="2">
    <source>
        <dbReference type="ARBA" id="ARBA00001974"/>
    </source>
</evidence>
<dbReference type="PROSITE" id="PS00394">
    <property type="entry name" value="DNA_PHOTOLYASES_1_1"/>
    <property type="match status" value="1"/>
</dbReference>
<sequence length="473" mass="53151">MTSASPILLWLRRDLRLHDAPALADACASGRPVIPVFIRDALTDGLGAAPKWRLGRGLEVFSHLLEAKDSRLILRSGPPQEALQALAEETGATDVYWTRAYDPASVERDTGVKARLKDAGIGARSFAGALLFEPWEVQTKDGGPYRVYSPFWKAVKGREVAPPCAAPKRIAAPKAWPESERLADWAMGAAMQRGADVLERHVDVGEVAARGRFERFLDETLDSYKADRDAPAADGTSGMSAFLATGEIGPRTLWHGAMRAWHEGNAGAETYLKELVWREFAWHLAWHTPHILERNWREEWDAFPWSEDEDRPEVLAWKQGRTGIPLVDAGMRELQVTGTMHNRVRMIVASYLTKHLMTHWRIGQRWFEEHLVDWDPASNAMGWQWVAGSGPDAAPYFRIFNPETQREKFDPKERYLHRWIGEGQGAPSETALAYYEAIPKSWNLSPGDAYPEPVVSLPDGRARALAAYEERRG</sequence>
<keyword evidence="5 6" id="KW-0157">Chromophore</keyword>
<dbReference type="InterPro" id="IPR005101">
    <property type="entry name" value="Cryptochr/Photolyase_FAD-bd"/>
</dbReference>
<dbReference type="InterPro" id="IPR036155">
    <property type="entry name" value="Crypto/Photolyase_N_sf"/>
</dbReference>
<evidence type="ECO:0000256" key="3">
    <source>
        <dbReference type="ARBA" id="ARBA00022630"/>
    </source>
</evidence>
<protein>
    <submittedName>
        <fullName evidence="8">Cryptochrome/photolyase family protein</fullName>
        <ecNumber evidence="8">4.1.99.3</ecNumber>
    </submittedName>
</protein>
<dbReference type="EMBL" id="JBHTJT010000008">
    <property type="protein sequence ID" value="MFD0979928.1"/>
    <property type="molecule type" value="Genomic_DNA"/>
</dbReference>
<evidence type="ECO:0000313" key="9">
    <source>
        <dbReference type="Proteomes" id="UP001597108"/>
    </source>
</evidence>
<dbReference type="InterPro" id="IPR014729">
    <property type="entry name" value="Rossmann-like_a/b/a_fold"/>
</dbReference>
<dbReference type="PANTHER" id="PTHR11455:SF9">
    <property type="entry name" value="CRYPTOCHROME CIRCADIAN CLOCK 5 ISOFORM X1"/>
    <property type="match status" value="1"/>
</dbReference>
<evidence type="ECO:0000259" key="7">
    <source>
        <dbReference type="PROSITE" id="PS51645"/>
    </source>
</evidence>
<evidence type="ECO:0000256" key="6">
    <source>
        <dbReference type="RuleBase" id="RU004182"/>
    </source>
</evidence>
<dbReference type="Pfam" id="PF03441">
    <property type="entry name" value="FAD_binding_7"/>
    <property type="match status" value="1"/>
</dbReference>
<gene>
    <name evidence="8" type="ORF">ACFQ2S_09705</name>
</gene>
<keyword evidence="3 6" id="KW-0285">Flavoprotein</keyword>
<comment type="similarity">
    <text evidence="6">Belongs to the DNA photolyase family.</text>
</comment>
<accession>A0ABW3IP74</accession>
<comment type="cofactor">
    <cofactor evidence="1">
        <name>(6R)-5,10-methylene-5,6,7,8-tetrahydrofolate</name>
        <dbReference type="ChEBI" id="CHEBI:15636"/>
    </cofactor>
</comment>
<dbReference type="Gene3D" id="1.25.40.80">
    <property type="match status" value="1"/>
</dbReference>
<dbReference type="PANTHER" id="PTHR11455">
    <property type="entry name" value="CRYPTOCHROME"/>
    <property type="match status" value="1"/>
</dbReference>
<dbReference type="SUPFAM" id="SSF52425">
    <property type="entry name" value="Cryptochrome/photolyase, N-terminal domain"/>
    <property type="match status" value="1"/>
</dbReference>
<dbReference type="EC" id="4.1.99.3" evidence="8"/>
<dbReference type="Pfam" id="PF00875">
    <property type="entry name" value="DNA_photolyase"/>
    <property type="match status" value="1"/>
</dbReference>
<dbReference type="PRINTS" id="PR00147">
    <property type="entry name" value="DNAPHOTLYASE"/>
</dbReference>
<feature type="domain" description="Photolyase/cryptochrome alpha/beta" evidence="7">
    <location>
        <begin position="5"/>
        <end position="131"/>
    </location>
</feature>
<dbReference type="RefSeq" id="WP_386074252.1">
    <property type="nucleotide sequence ID" value="NZ_JBHTJT010000008.1"/>
</dbReference>
<name>A0ABW3IP74_9RHOB</name>
<dbReference type="Gene3D" id="1.10.579.10">
    <property type="entry name" value="DNA Cyclobutane Dipyrimidine Photolyase, subunit A, domain 3"/>
    <property type="match status" value="1"/>
</dbReference>
<evidence type="ECO:0000256" key="1">
    <source>
        <dbReference type="ARBA" id="ARBA00001932"/>
    </source>
</evidence>
<reference evidence="9" key="1">
    <citation type="journal article" date="2019" name="Int. J. Syst. Evol. Microbiol.">
        <title>The Global Catalogue of Microorganisms (GCM) 10K type strain sequencing project: providing services to taxonomists for standard genome sequencing and annotation.</title>
        <authorList>
            <consortium name="The Broad Institute Genomics Platform"/>
            <consortium name="The Broad Institute Genome Sequencing Center for Infectious Disease"/>
            <person name="Wu L."/>
            <person name="Ma J."/>
        </authorList>
    </citation>
    <scope>NUCLEOTIDE SEQUENCE [LARGE SCALE GENOMIC DNA]</scope>
    <source>
        <strain evidence="9">CCUG 60524</strain>
    </source>
</reference>
<evidence type="ECO:0000313" key="8">
    <source>
        <dbReference type="EMBL" id="MFD0979928.1"/>
    </source>
</evidence>
<dbReference type="InterPro" id="IPR002081">
    <property type="entry name" value="Cryptochrome/DNA_photolyase_1"/>
</dbReference>
<evidence type="ECO:0000256" key="5">
    <source>
        <dbReference type="ARBA" id="ARBA00022991"/>
    </source>
</evidence>
<evidence type="ECO:0000256" key="4">
    <source>
        <dbReference type="ARBA" id="ARBA00022827"/>
    </source>
</evidence>
<dbReference type="InterPro" id="IPR036134">
    <property type="entry name" value="Crypto/Photolyase_FAD-like_sf"/>
</dbReference>
<dbReference type="SUPFAM" id="SSF48173">
    <property type="entry name" value="Cryptochrome/photolyase FAD-binding domain"/>
    <property type="match status" value="1"/>
</dbReference>
<comment type="caution">
    <text evidence="8">The sequence shown here is derived from an EMBL/GenBank/DDBJ whole genome shotgun (WGS) entry which is preliminary data.</text>
</comment>